<dbReference type="Pfam" id="PF14054">
    <property type="entry name" value="DUF4249"/>
    <property type="match status" value="1"/>
</dbReference>
<dbReference type="InterPro" id="IPR025345">
    <property type="entry name" value="DUF4249"/>
</dbReference>
<protein>
    <recommendedName>
        <fullName evidence="3">DUF4249 domain-containing protein</fullName>
    </recommendedName>
</protein>
<dbReference type="EMBL" id="FQWB01000008">
    <property type="protein sequence ID" value="SHG88523.1"/>
    <property type="molecule type" value="Genomic_DNA"/>
</dbReference>
<keyword evidence="2" id="KW-1185">Reference proteome</keyword>
<evidence type="ECO:0000313" key="1">
    <source>
        <dbReference type="EMBL" id="SHG88523.1"/>
    </source>
</evidence>
<dbReference type="OrthoDB" id="1430047at2"/>
<evidence type="ECO:0000313" key="2">
    <source>
        <dbReference type="Proteomes" id="UP000184516"/>
    </source>
</evidence>
<dbReference type="AlphaFoldDB" id="A0A1M5NHT6"/>
<dbReference type="RefSeq" id="WP_073371652.1">
    <property type="nucleotide sequence ID" value="NZ_FQWB01000008.1"/>
</dbReference>
<gene>
    <name evidence="1" type="ORF">SAMN05443549_10825</name>
</gene>
<proteinExistence type="predicted"/>
<name>A0A1M5NHT6_9FLAO</name>
<reference evidence="2" key="1">
    <citation type="submission" date="2016-11" db="EMBL/GenBank/DDBJ databases">
        <authorList>
            <person name="Varghese N."/>
            <person name="Submissions S."/>
        </authorList>
    </citation>
    <scope>NUCLEOTIDE SEQUENCE [LARGE SCALE GENOMIC DNA]</scope>
    <source>
        <strain evidence="2">DSM 19978</strain>
    </source>
</reference>
<dbReference type="PROSITE" id="PS51257">
    <property type="entry name" value="PROKAR_LIPOPROTEIN"/>
    <property type="match status" value="1"/>
</dbReference>
<evidence type="ECO:0008006" key="3">
    <source>
        <dbReference type="Google" id="ProtNLM"/>
    </source>
</evidence>
<organism evidence="1 2">
    <name type="scientific">Flavobacterium fluvii</name>
    <dbReference type="NCBI Taxonomy" id="468056"/>
    <lineage>
        <taxon>Bacteria</taxon>
        <taxon>Pseudomonadati</taxon>
        <taxon>Bacteroidota</taxon>
        <taxon>Flavobacteriia</taxon>
        <taxon>Flavobacteriales</taxon>
        <taxon>Flavobacteriaceae</taxon>
        <taxon>Flavobacterium</taxon>
    </lineage>
</organism>
<accession>A0A1M5NHT6</accession>
<sequence>MKIIKYIPLVIALFFLVSCEEVINVDLNTAPPRLVIDAAINWRKGTNGSSQKIILSTTTGFYSNVIPKVSGATVSIKNSKNVNYIFTEIPNTGEYRCTNFQPIIYETYVLTVVYNGETYTASETMQSVTPMYAIQQDQNGGFSGKDYQIKVTFDDPPVKNFYMVQFFPDFYKSPSYQVIGDEFTNGNRKSWSFSDEDLKQGTKIAITHYGISEAYYNYMNKLISVAGSSDGGSPFQTPPATVRGNIVNQTNIDNYALGYFSLNEVDFKNYVIE</sequence>
<dbReference type="STRING" id="468056.SAMN05443549_10825"/>
<dbReference type="Proteomes" id="UP000184516">
    <property type="component" value="Unassembled WGS sequence"/>
</dbReference>